<dbReference type="EC" id="2.7.7.48" evidence="1"/>
<dbReference type="Pfam" id="PF05183">
    <property type="entry name" value="RdRP"/>
    <property type="match status" value="1"/>
</dbReference>
<gene>
    <name evidence="4" type="ORF">V5O48_011665</name>
</gene>
<dbReference type="InterPro" id="IPR007855">
    <property type="entry name" value="RDRP"/>
</dbReference>
<keyword evidence="5" id="KW-1185">Reference proteome</keyword>
<evidence type="ECO:0000313" key="5">
    <source>
        <dbReference type="Proteomes" id="UP001465976"/>
    </source>
</evidence>
<evidence type="ECO:0000256" key="2">
    <source>
        <dbReference type="SAM" id="MobiDB-lite"/>
    </source>
</evidence>
<reference evidence="4 5" key="1">
    <citation type="submission" date="2024-02" db="EMBL/GenBank/DDBJ databases">
        <title>A draft genome for the cacao thread blight pathogen Marasmius crinis-equi.</title>
        <authorList>
            <person name="Cohen S.P."/>
            <person name="Baruah I.K."/>
            <person name="Amoako-Attah I."/>
            <person name="Bukari Y."/>
            <person name="Meinhardt L.W."/>
            <person name="Bailey B.A."/>
        </authorList>
    </citation>
    <scope>NUCLEOTIDE SEQUENCE [LARGE SCALE GENOMIC DNA]</scope>
    <source>
        <strain evidence="4 5">GH-76</strain>
    </source>
</reference>
<dbReference type="InterPro" id="IPR057596">
    <property type="entry name" value="RDRP_core"/>
</dbReference>
<feature type="region of interest" description="Disordered" evidence="2">
    <location>
        <begin position="497"/>
        <end position="522"/>
    </location>
</feature>
<evidence type="ECO:0000259" key="3">
    <source>
        <dbReference type="Pfam" id="PF05183"/>
    </source>
</evidence>
<feature type="compositionally biased region" description="Basic and acidic residues" evidence="2">
    <location>
        <begin position="502"/>
        <end position="515"/>
    </location>
</feature>
<feature type="region of interest" description="Disordered" evidence="2">
    <location>
        <begin position="1"/>
        <end position="42"/>
    </location>
</feature>
<comment type="catalytic activity">
    <reaction evidence="1">
        <text>RNA(n) + a ribonucleoside 5'-triphosphate = RNA(n+1) + diphosphate</text>
        <dbReference type="Rhea" id="RHEA:21248"/>
        <dbReference type="Rhea" id="RHEA-COMP:14527"/>
        <dbReference type="Rhea" id="RHEA-COMP:17342"/>
        <dbReference type="ChEBI" id="CHEBI:33019"/>
        <dbReference type="ChEBI" id="CHEBI:61557"/>
        <dbReference type="ChEBI" id="CHEBI:140395"/>
        <dbReference type="EC" id="2.7.7.48"/>
    </reaction>
</comment>
<keyword evidence="1" id="KW-0808">Transferase</keyword>
<dbReference type="Proteomes" id="UP001465976">
    <property type="component" value="Unassembled WGS sequence"/>
</dbReference>
<feature type="domain" description="RDRP core" evidence="3">
    <location>
        <begin position="195"/>
        <end position="785"/>
    </location>
</feature>
<comment type="caution">
    <text evidence="4">The sequence shown here is derived from an EMBL/GenBank/DDBJ whole genome shotgun (WGS) entry which is preliminary data.</text>
</comment>
<sequence>MQRMSSFSSPPQTSSTARQFTRTRSAPIASTTGPQATESNPKVIKLVQDTSLQNEFERYSIPFGVQFEIARLVQSGTFSYRDFDAHLAQVAQAVRGARKPNAKGINALHSRLMLETLRPPRESTISTPWATLDLEEKVLANDPHSGCIGHLDFNTLHADDLEDTQENPSSKYYFGGKIDFAARLRKEESSYSLSVQGAVLAQSNKLKRRFGSTSVLKCKIPNDLTKEGAEIADFFSGRAVVLWSWVYRAFAAKEGSIFLYKTNEKFCDDGSIRSNPDNNNRLPFEQLIYWIIPHRHNTSQAVSKWKSRMDLVLSTSVPGPLLRREDITIIDDLVSVEGSDMTDGCGYANLSLFRNIQDRYSLPEVPCAVQVRIFGAKGMLVLKSDAEDDGRPRIWLRKSQKKISYPENIDIDPSHRTLDILRLARVKSPSRSSNEVIINLSYNGVPTSELKDLQEADIKSALEPFMDLGQSDPAELMPMLQAVDRLGNVSSSRRSRQCTTELRFRGHEKDSRSSQDDESELAFGGQMNTWGPDPFSGCPSTHAETIWDMIVAGIIPRGNYFLRGRIQEFVEKLILKRCSENHWEIPQSATAFAVPDPYEVLGPDEIFFKSSRREFLDNDGLITDIITGDVLITRNPCKLPTDVRKVKAVVHPRLLNLVDCIVFPVQGKRRLIDYLAGGDYDGDRVMMIWRQGIVNSFTNAPEHFADEPQSIRDSFEKPTEIKKVKAYAIELGVMPTEDRISSLQRLLLSGLRDPFIIGSYSKRHERATFLFCTVLDAPKSGKKLLDNVRRNDIEQDPGRGAVLPWELQRISTAQRNQGTSSGTPNVLNRPRGADNTPFVMQELSDAAHYQFDTWKIRIEDVFNENRRPLSQTQLAFNLQTGTDKDLKDPWLTFDAAVTNSDCDASKHNRRTIRNHVESVLQDYKKAFRNDSSLGDKTYGAHRETLRHLSMKFISYPTPSDLRSFMDVETITRLRASYAYIRCSDDTRTPFPWRMAFRELCLIKARASVSGFRTAILDFADNFRLPKAVDTR</sequence>
<dbReference type="EMBL" id="JBAHYK010000959">
    <property type="protein sequence ID" value="KAL0570301.1"/>
    <property type="molecule type" value="Genomic_DNA"/>
</dbReference>
<keyword evidence="1" id="KW-0696">RNA-directed RNA polymerase</keyword>
<feature type="compositionally biased region" description="Low complexity" evidence="2">
    <location>
        <begin position="1"/>
        <end position="16"/>
    </location>
</feature>
<feature type="compositionally biased region" description="Polar residues" evidence="2">
    <location>
        <begin position="17"/>
        <end position="40"/>
    </location>
</feature>
<feature type="region of interest" description="Disordered" evidence="2">
    <location>
        <begin position="812"/>
        <end position="834"/>
    </location>
</feature>
<keyword evidence="1" id="KW-0548">Nucleotidyltransferase</keyword>
<evidence type="ECO:0000256" key="1">
    <source>
        <dbReference type="RuleBase" id="RU363098"/>
    </source>
</evidence>
<dbReference type="PANTHER" id="PTHR23079:SF55">
    <property type="entry name" value="RNA-DIRECTED RNA POLYMERASE"/>
    <property type="match status" value="1"/>
</dbReference>
<keyword evidence="1" id="KW-0694">RNA-binding</keyword>
<dbReference type="PANTHER" id="PTHR23079">
    <property type="entry name" value="RNA-DEPENDENT RNA POLYMERASE"/>
    <property type="match status" value="1"/>
</dbReference>
<accession>A0ABR3F507</accession>
<feature type="compositionally biased region" description="Polar residues" evidence="2">
    <location>
        <begin position="812"/>
        <end position="826"/>
    </location>
</feature>
<protein>
    <recommendedName>
        <fullName evidence="1">RNA-dependent RNA polymerase</fullName>
        <ecNumber evidence="1">2.7.7.48</ecNumber>
    </recommendedName>
</protein>
<proteinExistence type="inferred from homology"/>
<evidence type="ECO:0000313" key="4">
    <source>
        <dbReference type="EMBL" id="KAL0570301.1"/>
    </source>
</evidence>
<comment type="similarity">
    <text evidence="1">Belongs to the RdRP family.</text>
</comment>
<name>A0ABR3F507_9AGAR</name>
<organism evidence="4 5">
    <name type="scientific">Marasmius crinis-equi</name>
    <dbReference type="NCBI Taxonomy" id="585013"/>
    <lineage>
        <taxon>Eukaryota</taxon>
        <taxon>Fungi</taxon>
        <taxon>Dikarya</taxon>
        <taxon>Basidiomycota</taxon>
        <taxon>Agaricomycotina</taxon>
        <taxon>Agaricomycetes</taxon>
        <taxon>Agaricomycetidae</taxon>
        <taxon>Agaricales</taxon>
        <taxon>Marasmiineae</taxon>
        <taxon>Marasmiaceae</taxon>
        <taxon>Marasmius</taxon>
    </lineage>
</organism>